<dbReference type="GO" id="GO:0003677">
    <property type="term" value="F:DNA binding"/>
    <property type="evidence" value="ECO:0007669"/>
    <property type="project" value="UniProtKB-KW"/>
</dbReference>
<dbReference type="GO" id="GO:0006355">
    <property type="term" value="P:regulation of DNA-templated transcription"/>
    <property type="evidence" value="ECO:0007669"/>
    <property type="project" value="InterPro"/>
</dbReference>
<keyword evidence="1 3" id="KW-0597">Phosphoprotein</keyword>
<feature type="domain" description="Response regulatory" evidence="5">
    <location>
        <begin position="17"/>
        <end position="135"/>
    </location>
</feature>
<evidence type="ECO:0000259" key="4">
    <source>
        <dbReference type="PROSITE" id="PS50043"/>
    </source>
</evidence>
<evidence type="ECO:0000313" key="6">
    <source>
        <dbReference type="EMBL" id="RZU33969.1"/>
    </source>
</evidence>
<dbReference type="AlphaFoldDB" id="A0A4Q7YCL9"/>
<feature type="modified residue" description="4-aspartylphosphate" evidence="3">
    <location>
        <position position="70"/>
    </location>
</feature>
<dbReference type="CDD" id="cd17535">
    <property type="entry name" value="REC_NarL-like"/>
    <property type="match status" value="1"/>
</dbReference>
<dbReference type="SMART" id="SM00421">
    <property type="entry name" value="HTH_LUXR"/>
    <property type="match status" value="1"/>
</dbReference>
<organism evidence="6 7">
    <name type="scientific">Blastococcus saxobsidens</name>
    <dbReference type="NCBI Taxonomy" id="138336"/>
    <lineage>
        <taxon>Bacteria</taxon>
        <taxon>Bacillati</taxon>
        <taxon>Actinomycetota</taxon>
        <taxon>Actinomycetes</taxon>
        <taxon>Geodermatophilales</taxon>
        <taxon>Geodermatophilaceae</taxon>
        <taxon>Blastococcus</taxon>
    </lineage>
</organism>
<feature type="domain" description="HTH luxR-type" evidence="4">
    <location>
        <begin position="158"/>
        <end position="223"/>
    </location>
</feature>
<dbReference type="PROSITE" id="PS50043">
    <property type="entry name" value="HTH_LUXR_2"/>
    <property type="match status" value="1"/>
</dbReference>
<dbReference type="CDD" id="cd06170">
    <property type="entry name" value="LuxR_C_like"/>
    <property type="match status" value="1"/>
</dbReference>
<dbReference type="SUPFAM" id="SSF46894">
    <property type="entry name" value="C-terminal effector domain of the bipartite response regulators"/>
    <property type="match status" value="1"/>
</dbReference>
<dbReference type="InterPro" id="IPR000792">
    <property type="entry name" value="Tscrpt_reg_LuxR_C"/>
</dbReference>
<accession>A0A4Q7YCL9</accession>
<comment type="caution">
    <text evidence="6">The sequence shown here is derived from an EMBL/GenBank/DDBJ whole genome shotgun (WGS) entry which is preliminary data.</text>
</comment>
<dbReference type="RefSeq" id="WP_242611265.1">
    <property type="nucleotide sequence ID" value="NZ_POQT01000023.1"/>
</dbReference>
<reference evidence="6 7" key="1">
    <citation type="submission" date="2019-02" db="EMBL/GenBank/DDBJ databases">
        <title>Sequencing the genomes of 1000 actinobacteria strains.</title>
        <authorList>
            <person name="Klenk H.-P."/>
        </authorList>
    </citation>
    <scope>NUCLEOTIDE SEQUENCE [LARGE SCALE GENOMIC DNA]</scope>
    <source>
        <strain evidence="6 7">DSM 44509</strain>
    </source>
</reference>
<keyword evidence="7" id="KW-1185">Reference proteome</keyword>
<dbReference type="InterPro" id="IPR016032">
    <property type="entry name" value="Sig_transdc_resp-reg_C-effctor"/>
</dbReference>
<dbReference type="PANTHER" id="PTHR43214:SF43">
    <property type="entry name" value="TWO-COMPONENT RESPONSE REGULATOR"/>
    <property type="match status" value="1"/>
</dbReference>
<dbReference type="InterPro" id="IPR001789">
    <property type="entry name" value="Sig_transdc_resp-reg_receiver"/>
</dbReference>
<keyword evidence="2" id="KW-0238">DNA-binding</keyword>
<dbReference type="PANTHER" id="PTHR43214">
    <property type="entry name" value="TWO-COMPONENT RESPONSE REGULATOR"/>
    <property type="match status" value="1"/>
</dbReference>
<dbReference type="Pfam" id="PF00072">
    <property type="entry name" value="Response_reg"/>
    <property type="match status" value="1"/>
</dbReference>
<dbReference type="SUPFAM" id="SSF52172">
    <property type="entry name" value="CheY-like"/>
    <property type="match status" value="1"/>
</dbReference>
<dbReference type="InterPro" id="IPR058245">
    <property type="entry name" value="NreC/VraR/RcsB-like_REC"/>
</dbReference>
<evidence type="ECO:0000256" key="3">
    <source>
        <dbReference type="PROSITE-ProRule" id="PRU00169"/>
    </source>
</evidence>
<dbReference type="Gene3D" id="3.40.50.2300">
    <property type="match status" value="1"/>
</dbReference>
<dbReference type="Pfam" id="PF00196">
    <property type="entry name" value="GerE"/>
    <property type="match status" value="1"/>
</dbReference>
<dbReference type="GO" id="GO:0000160">
    <property type="term" value="P:phosphorelay signal transduction system"/>
    <property type="evidence" value="ECO:0007669"/>
    <property type="project" value="InterPro"/>
</dbReference>
<dbReference type="Proteomes" id="UP000292507">
    <property type="component" value="Unassembled WGS sequence"/>
</dbReference>
<sequence length="240" mass="24863">MTGTDDALAAERGAPVDVVVVDDHPLFTRGLTLLLPGLSGGRVRVVGTTDDASAAAALVRRHHADVAIVDLHMPPPGGTRAIAAIRRADPMVRVVALSGLAEADAAIEALRAGAAGFLPKTADPEHLVRPLLAVLDGWSVVPEALLRQLLAEATPTGEQSIADQLTADERRLWRLIADGTSTVDIATTLHVSERTTKRLVAHLLRRLDVATRVEAAALAGRVGLGKGTGGLGRQTGGLAG</sequence>
<dbReference type="PRINTS" id="PR00038">
    <property type="entry name" value="HTHLUXR"/>
</dbReference>
<evidence type="ECO:0000256" key="2">
    <source>
        <dbReference type="ARBA" id="ARBA00023125"/>
    </source>
</evidence>
<dbReference type="InterPro" id="IPR011006">
    <property type="entry name" value="CheY-like_superfamily"/>
</dbReference>
<evidence type="ECO:0000256" key="1">
    <source>
        <dbReference type="ARBA" id="ARBA00022553"/>
    </source>
</evidence>
<proteinExistence type="predicted"/>
<dbReference type="SMART" id="SM00448">
    <property type="entry name" value="REC"/>
    <property type="match status" value="1"/>
</dbReference>
<dbReference type="InterPro" id="IPR039420">
    <property type="entry name" value="WalR-like"/>
</dbReference>
<evidence type="ECO:0000313" key="7">
    <source>
        <dbReference type="Proteomes" id="UP000292507"/>
    </source>
</evidence>
<protein>
    <submittedName>
        <fullName evidence="6">LuxR family two component transcriptional regulator</fullName>
    </submittedName>
</protein>
<evidence type="ECO:0000259" key="5">
    <source>
        <dbReference type="PROSITE" id="PS50110"/>
    </source>
</evidence>
<dbReference type="EMBL" id="SHKV01000001">
    <property type="protein sequence ID" value="RZU33969.1"/>
    <property type="molecule type" value="Genomic_DNA"/>
</dbReference>
<name>A0A4Q7YCL9_9ACTN</name>
<gene>
    <name evidence="6" type="ORF">BKA19_3715</name>
</gene>
<dbReference type="PROSITE" id="PS50110">
    <property type="entry name" value="RESPONSE_REGULATORY"/>
    <property type="match status" value="1"/>
</dbReference>